<evidence type="ECO:0000256" key="1">
    <source>
        <dbReference type="SAM" id="MobiDB-lite"/>
    </source>
</evidence>
<dbReference type="Proteomes" id="UP001190700">
    <property type="component" value="Unassembled WGS sequence"/>
</dbReference>
<proteinExistence type="predicted"/>
<dbReference type="AlphaFoldDB" id="A0AAE0G7C0"/>
<name>A0AAE0G7C0_9CHLO</name>
<organism evidence="2 3">
    <name type="scientific">Cymbomonas tetramitiformis</name>
    <dbReference type="NCBI Taxonomy" id="36881"/>
    <lineage>
        <taxon>Eukaryota</taxon>
        <taxon>Viridiplantae</taxon>
        <taxon>Chlorophyta</taxon>
        <taxon>Pyramimonadophyceae</taxon>
        <taxon>Pyramimonadales</taxon>
        <taxon>Pyramimonadaceae</taxon>
        <taxon>Cymbomonas</taxon>
    </lineage>
</organism>
<feature type="region of interest" description="Disordered" evidence="1">
    <location>
        <begin position="1"/>
        <end position="89"/>
    </location>
</feature>
<feature type="compositionally biased region" description="Basic and acidic residues" evidence="1">
    <location>
        <begin position="55"/>
        <end position="86"/>
    </location>
</feature>
<comment type="caution">
    <text evidence="2">The sequence shown here is derived from an EMBL/GenBank/DDBJ whole genome shotgun (WGS) entry which is preliminary data.</text>
</comment>
<reference evidence="2 3" key="1">
    <citation type="journal article" date="2015" name="Genome Biol. Evol.">
        <title>Comparative Genomics of a Bacterivorous Green Alga Reveals Evolutionary Causalities and Consequences of Phago-Mixotrophic Mode of Nutrition.</title>
        <authorList>
            <person name="Burns J.A."/>
            <person name="Paasch A."/>
            <person name="Narechania A."/>
            <person name="Kim E."/>
        </authorList>
    </citation>
    <scope>NUCLEOTIDE SEQUENCE [LARGE SCALE GENOMIC DNA]</scope>
    <source>
        <strain evidence="2 3">PLY_AMNH</strain>
    </source>
</reference>
<evidence type="ECO:0000313" key="3">
    <source>
        <dbReference type="Proteomes" id="UP001190700"/>
    </source>
</evidence>
<gene>
    <name evidence="2" type="ORF">CYMTET_19097</name>
</gene>
<protein>
    <submittedName>
        <fullName evidence="2">Uncharacterized protein</fullName>
    </submittedName>
</protein>
<accession>A0AAE0G7C0</accession>
<sequence length="109" mass="11731">MGNALGIRSCSEGRLPPPDTIPAEGGAGDRSTQEDLTEEEPNGGAPLEETVPAEGEGRFAEPELNTPEREMSRAVEAAEHGGEGKSLKKRQSRVFIQDLLLDTSYYPYA</sequence>
<evidence type="ECO:0000313" key="2">
    <source>
        <dbReference type="EMBL" id="KAK3272618.1"/>
    </source>
</evidence>
<keyword evidence="3" id="KW-1185">Reference proteome</keyword>
<dbReference type="EMBL" id="LGRX02008873">
    <property type="protein sequence ID" value="KAK3272618.1"/>
    <property type="molecule type" value="Genomic_DNA"/>
</dbReference>